<gene>
    <name evidence="1" type="ORF">ACFOMD_16055</name>
</gene>
<dbReference type="RefSeq" id="WP_380863192.1">
    <property type="nucleotide sequence ID" value="NZ_JBHRXV010000011.1"/>
</dbReference>
<name>A0ABV7XD43_9SPHN</name>
<proteinExistence type="predicted"/>
<comment type="caution">
    <text evidence="1">The sequence shown here is derived from an EMBL/GenBank/DDBJ whole genome shotgun (WGS) entry which is preliminary data.</text>
</comment>
<sequence length="94" mass="10414">MIHEFLPEAGQRLAAFDVRAQADASAPGRVLAFFAQLGLTPSRVQMRRFDDELRINVTQDGLSEHAAEVIAEKLRAAVLVRAVYLEHQLCRVAA</sequence>
<dbReference type="Proteomes" id="UP001595615">
    <property type="component" value="Unassembled WGS sequence"/>
</dbReference>
<evidence type="ECO:0000313" key="1">
    <source>
        <dbReference type="EMBL" id="MFC3714085.1"/>
    </source>
</evidence>
<reference evidence="2" key="1">
    <citation type="journal article" date="2019" name="Int. J. Syst. Evol. Microbiol.">
        <title>The Global Catalogue of Microorganisms (GCM) 10K type strain sequencing project: providing services to taxonomists for standard genome sequencing and annotation.</title>
        <authorList>
            <consortium name="The Broad Institute Genomics Platform"/>
            <consortium name="The Broad Institute Genome Sequencing Center for Infectious Disease"/>
            <person name="Wu L."/>
            <person name="Ma J."/>
        </authorList>
    </citation>
    <scope>NUCLEOTIDE SEQUENCE [LARGE SCALE GENOMIC DNA]</scope>
    <source>
        <strain evidence="2">KCTC 42644</strain>
    </source>
</reference>
<evidence type="ECO:0000313" key="2">
    <source>
        <dbReference type="Proteomes" id="UP001595615"/>
    </source>
</evidence>
<organism evidence="1 2">
    <name type="scientific">Sphingoaurantiacus capsulatus</name>
    <dbReference type="NCBI Taxonomy" id="1771310"/>
    <lineage>
        <taxon>Bacteria</taxon>
        <taxon>Pseudomonadati</taxon>
        <taxon>Pseudomonadota</taxon>
        <taxon>Alphaproteobacteria</taxon>
        <taxon>Sphingomonadales</taxon>
        <taxon>Sphingosinicellaceae</taxon>
        <taxon>Sphingoaurantiacus</taxon>
    </lineage>
</organism>
<dbReference type="EMBL" id="JBHRXV010000011">
    <property type="protein sequence ID" value="MFC3714085.1"/>
    <property type="molecule type" value="Genomic_DNA"/>
</dbReference>
<keyword evidence="2" id="KW-1185">Reference proteome</keyword>
<protein>
    <submittedName>
        <fullName evidence="1">Uncharacterized protein</fullName>
    </submittedName>
</protein>
<accession>A0ABV7XD43</accession>